<dbReference type="GeneID" id="54288877"/>
<organism evidence="6 7">
    <name type="scientific">Aaosphaeria arxii CBS 175.79</name>
    <dbReference type="NCBI Taxonomy" id="1450172"/>
    <lineage>
        <taxon>Eukaryota</taxon>
        <taxon>Fungi</taxon>
        <taxon>Dikarya</taxon>
        <taxon>Ascomycota</taxon>
        <taxon>Pezizomycotina</taxon>
        <taxon>Dothideomycetes</taxon>
        <taxon>Pleosporomycetidae</taxon>
        <taxon>Pleosporales</taxon>
        <taxon>Pleosporales incertae sedis</taxon>
        <taxon>Aaosphaeria</taxon>
    </lineage>
</organism>
<dbReference type="PANTHER" id="PTHR47660">
    <property type="entry name" value="TRANSCRIPTION FACTOR WITH C2H2 AND ZN(2)-CYS(6) DNA BINDING DOMAIN (EUROFUNG)-RELATED-RELATED"/>
    <property type="match status" value="1"/>
</dbReference>
<keyword evidence="2" id="KW-0862">Zinc</keyword>
<accession>A0A6A5Y684</accession>
<keyword evidence="7" id="KW-1185">Reference proteome</keyword>
<dbReference type="OrthoDB" id="5423818at2759"/>
<evidence type="ECO:0000313" key="6">
    <source>
        <dbReference type="EMBL" id="KAF2020806.1"/>
    </source>
</evidence>
<dbReference type="AlphaFoldDB" id="A0A6A5Y684"/>
<evidence type="ECO:0000256" key="5">
    <source>
        <dbReference type="ARBA" id="ARBA00023242"/>
    </source>
</evidence>
<dbReference type="PANTHER" id="PTHR47660:SF3">
    <property type="entry name" value="FINGER DOMAIN PROTEIN, PUTATIVE (AFU_ORTHOLOGUE AFUA_4G03310)-RELATED"/>
    <property type="match status" value="1"/>
</dbReference>
<protein>
    <submittedName>
        <fullName evidence="6">Uncharacterized protein</fullName>
    </submittedName>
</protein>
<name>A0A6A5Y684_9PLEO</name>
<evidence type="ECO:0000256" key="1">
    <source>
        <dbReference type="ARBA" id="ARBA00022723"/>
    </source>
</evidence>
<keyword evidence="4" id="KW-0804">Transcription</keyword>
<sequence length="391" mass="44651">MPEVSTDADSLPSCLSMATTDHSLFGDFNFADTQPADYMPMDPDPDPPNESLDDYIALDGVLALDGLDGIQQHGFIEIPMAPYEKLDDYRQSWCGWMRRGTAVIAVETNIVMQKRSNYEALLLERPLAQHNVDLIIQALRCFPTMMMRRETFPWFIHRQSQLFSASKTTLPEALATCMGIAHMFTLRTPETRPLVWKSISTEHQRLSKEIPHMTLHDLLVAVQACIIYLVMCIVDQSQEFNSYELMHTLHELYYAFKRNVVKHGIGFENTQANGKWEHWIFEESRRRLAHLWFLIGFVVCIKAGTTYDASHSYRALELPSPKVLWEATTRSAWEAENEMTRTFQMNDMATLGDLIDTQKAGYTPSNARKLDQWNTGVDTLGYLLNLVGAVA</sequence>
<reference evidence="6" key="1">
    <citation type="journal article" date="2020" name="Stud. Mycol.">
        <title>101 Dothideomycetes genomes: a test case for predicting lifestyles and emergence of pathogens.</title>
        <authorList>
            <person name="Haridas S."/>
            <person name="Albert R."/>
            <person name="Binder M."/>
            <person name="Bloem J."/>
            <person name="Labutti K."/>
            <person name="Salamov A."/>
            <person name="Andreopoulos B."/>
            <person name="Baker S."/>
            <person name="Barry K."/>
            <person name="Bills G."/>
            <person name="Bluhm B."/>
            <person name="Cannon C."/>
            <person name="Castanera R."/>
            <person name="Culley D."/>
            <person name="Daum C."/>
            <person name="Ezra D."/>
            <person name="Gonzalez J."/>
            <person name="Henrissat B."/>
            <person name="Kuo A."/>
            <person name="Liang C."/>
            <person name="Lipzen A."/>
            <person name="Lutzoni F."/>
            <person name="Magnuson J."/>
            <person name="Mondo S."/>
            <person name="Nolan M."/>
            <person name="Ohm R."/>
            <person name="Pangilinan J."/>
            <person name="Park H.-J."/>
            <person name="Ramirez L."/>
            <person name="Alfaro M."/>
            <person name="Sun H."/>
            <person name="Tritt A."/>
            <person name="Yoshinaga Y."/>
            <person name="Zwiers L.-H."/>
            <person name="Turgeon B."/>
            <person name="Goodwin S."/>
            <person name="Spatafora J."/>
            <person name="Crous P."/>
            <person name="Grigoriev I."/>
        </authorList>
    </citation>
    <scope>NUCLEOTIDE SEQUENCE</scope>
    <source>
        <strain evidence="6">CBS 175.79</strain>
    </source>
</reference>
<gene>
    <name evidence="6" type="ORF">BU24DRAFT_456839</name>
</gene>
<evidence type="ECO:0000313" key="7">
    <source>
        <dbReference type="Proteomes" id="UP000799778"/>
    </source>
</evidence>
<evidence type="ECO:0000256" key="3">
    <source>
        <dbReference type="ARBA" id="ARBA00023015"/>
    </source>
</evidence>
<keyword evidence="1" id="KW-0479">Metal-binding</keyword>
<dbReference type="Proteomes" id="UP000799778">
    <property type="component" value="Unassembled WGS sequence"/>
</dbReference>
<evidence type="ECO:0000256" key="2">
    <source>
        <dbReference type="ARBA" id="ARBA00022833"/>
    </source>
</evidence>
<dbReference type="RefSeq" id="XP_033389145.1">
    <property type="nucleotide sequence ID" value="XM_033531480.1"/>
</dbReference>
<keyword evidence="3" id="KW-0805">Transcription regulation</keyword>
<keyword evidence="5" id="KW-0539">Nucleus</keyword>
<evidence type="ECO:0000256" key="4">
    <source>
        <dbReference type="ARBA" id="ARBA00023163"/>
    </source>
</evidence>
<dbReference type="EMBL" id="ML978066">
    <property type="protein sequence ID" value="KAF2020806.1"/>
    <property type="molecule type" value="Genomic_DNA"/>
</dbReference>
<dbReference type="GO" id="GO:0046872">
    <property type="term" value="F:metal ion binding"/>
    <property type="evidence" value="ECO:0007669"/>
    <property type="project" value="UniProtKB-KW"/>
</dbReference>
<proteinExistence type="predicted"/>